<name>A0A2I2FRI1_9EURO</name>
<dbReference type="AlphaFoldDB" id="A0A2I2FRI1"/>
<sequence length="172" mass="18952">MRVYDFHAPANTRAPDGTTPIMLFSITQQALRSDIRCLLGALWSVLSRDNSSSAGASSCAACPRPRPWQLLLVFPALLNGLLRGAPGATASVIWLLFRFKAASVKKHGTYFVTVSLSSLRVSKEDKNPDYVYADKLKAKIATLEGQLKDLRKTNDTIHDTIKASSRMGWQSR</sequence>
<dbReference type="VEuPathDB" id="FungiDB:P170DRAFT_431205"/>
<proteinExistence type="predicted"/>
<organism evidence="1 2">
    <name type="scientific">Aspergillus steynii IBT 23096</name>
    <dbReference type="NCBI Taxonomy" id="1392250"/>
    <lineage>
        <taxon>Eukaryota</taxon>
        <taxon>Fungi</taxon>
        <taxon>Dikarya</taxon>
        <taxon>Ascomycota</taxon>
        <taxon>Pezizomycotina</taxon>
        <taxon>Eurotiomycetes</taxon>
        <taxon>Eurotiomycetidae</taxon>
        <taxon>Eurotiales</taxon>
        <taxon>Aspergillaceae</taxon>
        <taxon>Aspergillus</taxon>
        <taxon>Aspergillus subgen. Circumdati</taxon>
    </lineage>
</organism>
<comment type="caution">
    <text evidence="1">The sequence shown here is derived from an EMBL/GenBank/DDBJ whole genome shotgun (WGS) entry which is preliminary data.</text>
</comment>
<reference evidence="1 2" key="1">
    <citation type="submission" date="2016-12" db="EMBL/GenBank/DDBJ databases">
        <title>The genomes of Aspergillus section Nigri reveals drivers in fungal speciation.</title>
        <authorList>
            <consortium name="DOE Joint Genome Institute"/>
            <person name="Vesth T.C."/>
            <person name="Nybo J."/>
            <person name="Theobald S."/>
            <person name="Brandl J."/>
            <person name="Frisvad J.C."/>
            <person name="Nielsen K.F."/>
            <person name="Lyhne E.K."/>
            <person name="Kogle M.E."/>
            <person name="Kuo A."/>
            <person name="Riley R."/>
            <person name="Clum A."/>
            <person name="Nolan M."/>
            <person name="Lipzen A."/>
            <person name="Salamov A."/>
            <person name="Henrissat B."/>
            <person name="Wiebenga A."/>
            <person name="De Vries R.P."/>
            <person name="Grigoriev I.V."/>
            <person name="Mortensen U.H."/>
            <person name="Andersen M.R."/>
            <person name="Baker S.E."/>
        </authorList>
    </citation>
    <scope>NUCLEOTIDE SEQUENCE [LARGE SCALE GENOMIC DNA]</scope>
    <source>
        <strain evidence="1 2">IBT 23096</strain>
    </source>
</reference>
<evidence type="ECO:0000313" key="1">
    <source>
        <dbReference type="EMBL" id="PLB43245.1"/>
    </source>
</evidence>
<protein>
    <submittedName>
        <fullName evidence="1">Uncharacterized protein</fullName>
    </submittedName>
</protein>
<dbReference type="Proteomes" id="UP000234275">
    <property type="component" value="Unassembled WGS sequence"/>
</dbReference>
<dbReference type="RefSeq" id="XP_024698547.1">
    <property type="nucleotide sequence ID" value="XM_024848010.1"/>
</dbReference>
<dbReference type="GeneID" id="36555709"/>
<accession>A0A2I2FRI1</accession>
<keyword evidence="2" id="KW-1185">Reference proteome</keyword>
<evidence type="ECO:0000313" key="2">
    <source>
        <dbReference type="Proteomes" id="UP000234275"/>
    </source>
</evidence>
<dbReference type="EMBL" id="MSFO01000011">
    <property type="protein sequence ID" value="PLB43245.1"/>
    <property type="molecule type" value="Genomic_DNA"/>
</dbReference>
<gene>
    <name evidence="1" type="ORF">P170DRAFT_431205</name>
</gene>